<dbReference type="SUPFAM" id="SSF103025">
    <property type="entry name" value="Folate-binding domain"/>
    <property type="match status" value="1"/>
</dbReference>
<dbReference type="GO" id="GO:0004047">
    <property type="term" value="F:aminomethyltransferase activity"/>
    <property type="evidence" value="ECO:0007669"/>
    <property type="project" value="UniProtKB-EC"/>
</dbReference>
<dbReference type="GO" id="GO:0008168">
    <property type="term" value="F:methyltransferase activity"/>
    <property type="evidence" value="ECO:0007669"/>
    <property type="project" value="UniProtKB-KW"/>
</dbReference>
<name>A0A523XNX8_UNCT6</name>
<dbReference type="EMBL" id="SOIP01000279">
    <property type="protein sequence ID" value="TET81000.1"/>
    <property type="molecule type" value="Genomic_DNA"/>
</dbReference>
<comment type="caution">
    <text evidence="1">The sequence shown here is derived from an EMBL/GenBank/DDBJ whole genome shotgun (WGS) entry which is preliminary data.</text>
</comment>
<dbReference type="Proteomes" id="UP000315534">
    <property type="component" value="Unassembled WGS sequence"/>
</dbReference>
<gene>
    <name evidence="1" type="primary">gcvT</name>
    <name evidence="1" type="ORF">E3J38_04655</name>
</gene>
<accession>A0A523XNX8</accession>
<evidence type="ECO:0000313" key="2">
    <source>
        <dbReference type="Proteomes" id="UP000315534"/>
    </source>
</evidence>
<reference evidence="1 2" key="1">
    <citation type="submission" date="2019-03" db="EMBL/GenBank/DDBJ databases">
        <title>Metabolic potential of uncultured bacteria and archaea associated with petroleum seepage in deep-sea sediments.</title>
        <authorList>
            <person name="Dong X."/>
            <person name="Hubert C."/>
        </authorList>
    </citation>
    <scope>NUCLEOTIDE SEQUENCE [LARGE SCALE GENOMIC DNA]</scope>
    <source>
        <strain evidence="1">E29_bin36</strain>
    </source>
</reference>
<dbReference type="EC" id="2.1.2.10" evidence="1"/>
<protein>
    <submittedName>
        <fullName evidence="1">Glycine cleavage system aminomethyltransferase GcvT</fullName>
        <ecNumber evidence="1">2.1.2.10</ecNumber>
    </submittedName>
</protein>
<keyword evidence="1" id="KW-0489">Methyltransferase</keyword>
<proteinExistence type="predicted"/>
<feature type="non-terminal residue" evidence="1">
    <location>
        <position position="42"/>
    </location>
</feature>
<dbReference type="GO" id="GO:0032259">
    <property type="term" value="P:methylation"/>
    <property type="evidence" value="ECO:0007669"/>
    <property type="project" value="UniProtKB-KW"/>
</dbReference>
<keyword evidence="1" id="KW-0808">Transferase</keyword>
<organism evidence="1 2">
    <name type="scientific">candidate division TA06 bacterium</name>
    <dbReference type="NCBI Taxonomy" id="2250710"/>
    <lineage>
        <taxon>Bacteria</taxon>
        <taxon>Bacteria division TA06</taxon>
    </lineage>
</organism>
<dbReference type="AlphaFoldDB" id="A0A523XNX8"/>
<sequence length="42" mass="4829">MPDMPRRTALYDRHVRLAGKMVKFAGFEMPVAYQKGIMSEAK</sequence>
<evidence type="ECO:0000313" key="1">
    <source>
        <dbReference type="EMBL" id="TET81000.1"/>
    </source>
</evidence>
<dbReference type="Gene3D" id="3.30.1360.120">
    <property type="entry name" value="Probable tRNA modification gtpase trme, domain 1"/>
    <property type="match status" value="1"/>
</dbReference>
<dbReference type="InterPro" id="IPR027266">
    <property type="entry name" value="TrmE/GcvT-like"/>
</dbReference>